<evidence type="ECO:0000313" key="2">
    <source>
        <dbReference type="EMBL" id="AMD83568.1"/>
    </source>
</evidence>
<sequence length="177" mass="19981">MTSGCMPRGVKVAPLSKQSIKQKALIIRDKIFKLSLNQSIDLSRGLEHRLHELGVILEVWEIEDMPDVEALTNPDAMTIILRADTYDALCDVSDPKHCRARFTVAHEIGHLILHEGFALARGAVRHKHYEDSEWQADTFAAELLMPTQACINLSIEDIQEKFKVGYKAARNKFSSLK</sequence>
<accession>A0A125S0N2</accession>
<organism evidence="2">
    <name type="scientific">Acinetobacter baumannii</name>
    <dbReference type="NCBI Taxonomy" id="470"/>
    <lineage>
        <taxon>Bacteria</taxon>
        <taxon>Pseudomonadati</taxon>
        <taxon>Pseudomonadota</taxon>
        <taxon>Gammaproteobacteria</taxon>
        <taxon>Moraxellales</taxon>
        <taxon>Moraxellaceae</taxon>
        <taxon>Acinetobacter</taxon>
        <taxon>Acinetobacter calcoaceticus/baumannii complex</taxon>
    </lineage>
</organism>
<name>A0A125S0N2_ACIBA</name>
<evidence type="ECO:0000259" key="1">
    <source>
        <dbReference type="Pfam" id="PF06114"/>
    </source>
</evidence>
<keyword evidence="2" id="KW-0614">Plasmid</keyword>
<reference evidence="2" key="1">
    <citation type="submission" date="2015-09" db="EMBL/GenBank/DDBJ databases">
        <title>Repeated local emergence of carbapenem resistant Acinetobacter baumannii in a single hospital ward.</title>
        <authorList>
            <person name="Schultz M.B."/>
            <person name="Thanh D.P."/>
            <person name="Hoang N.T.D."/>
            <person name="Wick R.R."/>
            <person name="Ingle D.J."/>
            <person name="Hawkey J."/>
            <person name="Edwards D."/>
            <person name="Kenyon J."/>
            <person name="Lan N.P.H."/>
            <person name="Campbell J.I."/>
            <person name="Thwaites G."/>
            <person name="Nhu N.T.K."/>
            <person name="Hall R."/>
            <person name="Fournier-Level A."/>
            <person name="Baker S."/>
            <person name="Holt K.E."/>
        </authorList>
    </citation>
    <scope>NUCLEOTIDE SEQUENCE</scope>
    <source>
        <strain evidence="2">255_n</strain>
        <plasmid evidence="2">p255n_1</plasmid>
    </source>
</reference>
<dbReference type="Gene3D" id="1.10.10.2910">
    <property type="match status" value="1"/>
</dbReference>
<dbReference type="AlphaFoldDB" id="A0A125S0N2"/>
<dbReference type="RefSeq" id="WP_016165485.1">
    <property type="nucleotide sequence ID" value="NZ_CP027245.2"/>
</dbReference>
<dbReference type="Pfam" id="PF06114">
    <property type="entry name" value="Peptidase_M78"/>
    <property type="match status" value="1"/>
</dbReference>
<geneLocation type="plasmid" evidence="2">
    <name>p255n_1</name>
</geneLocation>
<dbReference type="EMBL" id="KT852971">
    <property type="protein sequence ID" value="AMD83568.1"/>
    <property type="molecule type" value="Genomic_DNA"/>
</dbReference>
<feature type="domain" description="IrrE N-terminal-like" evidence="1">
    <location>
        <begin position="99"/>
        <end position="173"/>
    </location>
</feature>
<proteinExistence type="predicted"/>
<dbReference type="InterPro" id="IPR010359">
    <property type="entry name" value="IrrE_HExxH"/>
</dbReference>
<gene>
    <name evidence="2" type="ORF">P255N_00061</name>
</gene>
<protein>
    <submittedName>
        <fullName evidence="2">ZINC-dependent metallopeptidase</fullName>
    </submittedName>
</protein>